<evidence type="ECO:0008006" key="26">
    <source>
        <dbReference type="Google" id="ProtNLM"/>
    </source>
</evidence>
<feature type="active site" description="Proton acceptor" evidence="16">
    <location>
        <position position="422"/>
    </location>
</feature>
<evidence type="ECO:0000256" key="7">
    <source>
        <dbReference type="ARBA" id="ARBA00022723"/>
    </source>
</evidence>
<evidence type="ECO:0000256" key="9">
    <source>
        <dbReference type="ARBA" id="ARBA00022833"/>
    </source>
</evidence>
<evidence type="ECO:0000256" key="11">
    <source>
        <dbReference type="ARBA" id="ARBA00022989"/>
    </source>
</evidence>
<keyword evidence="14" id="KW-1015">Disulfide bond</keyword>
<dbReference type="FunFam" id="2.60.40.1730:FF:000012">
    <property type="entry name" value="Aminopeptidase N"/>
    <property type="match status" value="1"/>
</dbReference>
<dbReference type="OrthoDB" id="10031169at2759"/>
<keyword evidence="4" id="KW-1003">Cell membrane</keyword>
<dbReference type="Pfam" id="PF11838">
    <property type="entry name" value="ERAP1_C"/>
    <property type="match status" value="1"/>
</dbReference>
<keyword evidence="10" id="KW-0735">Signal-anchor</keyword>
<evidence type="ECO:0000256" key="19">
    <source>
        <dbReference type="SAM" id="MobiDB-lite"/>
    </source>
</evidence>
<dbReference type="InterPro" id="IPR045357">
    <property type="entry name" value="Aminopeptidase_N-like_N"/>
</dbReference>
<dbReference type="Pfam" id="PF01433">
    <property type="entry name" value="Peptidase_M1"/>
    <property type="match status" value="1"/>
</dbReference>
<dbReference type="GO" id="GO:0006508">
    <property type="term" value="P:proteolysis"/>
    <property type="evidence" value="ECO:0007669"/>
    <property type="project" value="UniProtKB-KW"/>
</dbReference>
<dbReference type="Pfam" id="PF17900">
    <property type="entry name" value="Peptidase_M1_N"/>
    <property type="match status" value="1"/>
</dbReference>
<dbReference type="GO" id="GO:0008270">
    <property type="term" value="F:zinc ion binding"/>
    <property type="evidence" value="ECO:0007669"/>
    <property type="project" value="InterPro"/>
</dbReference>
<evidence type="ECO:0000256" key="1">
    <source>
        <dbReference type="ARBA" id="ARBA00004236"/>
    </source>
</evidence>
<evidence type="ECO:0000313" key="24">
    <source>
        <dbReference type="EMBL" id="TGZ75431.1"/>
    </source>
</evidence>
<keyword evidence="9 17" id="KW-0862">Zinc</keyword>
<dbReference type="InterPro" id="IPR024571">
    <property type="entry name" value="ERAP1-like_C_dom"/>
</dbReference>
<evidence type="ECO:0000256" key="16">
    <source>
        <dbReference type="PIRSR" id="PIRSR634016-1"/>
    </source>
</evidence>
<dbReference type="AlphaFoldDB" id="A0A4S2MFA4"/>
<dbReference type="FunFam" id="1.25.50.20:FF:000001">
    <property type="entry name" value="Aminopeptidase"/>
    <property type="match status" value="1"/>
</dbReference>
<evidence type="ECO:0000256" key="20">
    <source>
        <dbReference type="SAM" id="Phobius"/>
    </source>
</evidence>
<dbReference type="Gene3D" id="1.10.390.10">
    <property type="entry name" value="Neutral Protease Domain 2"/>
    <property type="match status" value="1"/>
</dbReference>
<feature type="site" description="Transition state stabilizer" evidence="18">
    <location>
        <position position="507"/>
    </location>
</feature>
<evidence type="ECO:0000256" key="17">
    <source>
        <dbReference type="PIRSR" id="PIRSR634016-3"/>
    </source>
</evidence>
<evidence type="ECO:0000259" key="21">
    <source>
        <dbReference type="Pfam" id="PF01433"/>
    </source>
</evidence>
<dbReference type="PANTHER" id="PTHR11533:SF294">
    <property type="entry name" value="THYROTROPIN-RELEASING HORMONE-DEGRADING ECTOENZYME"/>
    <property type="match status" value="1"/>
</dbReference>
<dbReference type="GO" id="GO:0005615">
    <property type="term" value="C:extracellular space"/>
    <property type="evidence" value="ECO:0007669"/>
    <property type="project" value="TreeGrafter"/>
</dbReference>
<dbReference type="SUPFAM" id="SSF55486">
    <property type="entry name" value="Metalloproteases ('zincins'), catalytic domain"/>
    <property type="match status" value="1"/>
</dbReference>
<accession>A0A4S2MFA4</accession>
<evidence type="ECO:0000256" key="13">
    <source>
        <dbReference type="ARBA" id="ARBA00023136"/>
    </source>
</evidence>
<keyword evidence="5" id="KW-0645">Protease</keyword>
<evidence type="ECO:0000256" key="14">
    <source>
        <dbReference type="ARBA" id="ARBA00023157"/>
    </source>
</evidence>
<feature type="region of interest" description="Disordered" evidence="19">
    <location>
        <begin position="1"/>
        <end position="23"/>
    </location>
</feature>
<feature type="binding site" evidence="17">
    <location>
        <position position="444"/>
    </location>
    <ligand>
        <name>Zn(2+)</name>
        <dbReference type="ChEBI" id="CHEBI:29105"/>
        <note>catalytic</note>
    </ligand>
</feature>
<comment type="subcellular location">
    <subcellularLocation>
        <location evidence="1">Cell membrane</location>
    </subcellularLocation>
    <subcellularLocation>
        <location evidence="2">Membrane</location>
        <topology evidence="2">Single-pass type II membrane protein</topology>
    </subcellularLocation>
</comment>
<organism evidence="24 25">
    <name type="scientific">Opisthorchis felineus</name>
    <dbReference type="NCBI Taxonomy" id="147828"/>
    <lineage>
        <taxon>Eukaryota</taxon>
        <taxon>Metazoa</taxon>
        <taxon>Spiralia</taxon>
        <taxon>Lophotrochozoa</taxon>
        <taxon>Platyhelminthes</taxon>
        <taxon>Trematoda</taxon>
        <taxon>Digenea</taxon>
        <taxon>Opisthorchiida</taxon>
        <taxon>Opisthorchiata</taxon>
        <taxon>Opisthorchiidae</taxon>
        <taxon>Opisthorchis</taxon>
    </lineage>
</organism>
<keyword evidence="13 20" id="KW-0472">Membrane</keyword>
<keyword evidence="7 17" id="KW-0479">Metal-binding</keyword>
<protein>
    <recommendedName>
        <fullName evidence="26">Aminopeptidase</fullName>
    </recommendedName>
</protein>
<feature type="binding site" evidence="17">
    <location>
        <position position="421"/>
    </location>
    <ligand>
        <name>Zn(2+)</name>
        <dbReference type="ChEBI" id="CHEBI:29105"/>
        <note>catalytic</note>
    </ligand>
</feature>
<dbReference type="GO" id="GO:0005886">
    <property type="term" value="C:plasma membrane"/>
    <property type="evidence" value="ECO:0007669"/>
    <property type="project" value="UniProtKB-SubCell"/>
</dbReference>
<dbReference type="PANTHER" id="PTHR11533">
    <property type="entry name" value="PROTEASE M1 ZINC METALLOPROTEASE"/>
    <property type="match status" value="1"/>
</dbReference>
<evidence type="ECO:0000259" key="23">
    <source>
        <dbReference type="Pfam" id="PF17900"/>
    </source>
</evidence>
<dbReference type="InterPro" id="IPR034016">
    <property type="entry name" value="M1_APN-typ"/>
</dbReference>
<dbReference type="EMBL" id="SJOL01000719">
    <property type="protein sequence ID" value="TGZ75431.1"/>
    <property type="molecule type" value="Genomic_DNA"/>
</dbReference>
<dbReference type="Gene3D" id="1.25.50.20">
    <property type="match status" value="1"/>
</dbReference>
<keyword evidence="6 20" id="KW-0812">Transmembrane</keyword>
<feature type="binding site" evidence="17">
    <location>
        <position position="425"/>
    </location>
    <ligand>
        <name>Zn(2+)</name>
        <dbReference type="ChEBI" id="CHEBI:29105"/>
        <note>catalytic</note>
    </ligand>
</feature>
<evidence type="ECO:0000256" key="8">
    <source>
        <dbReference type="ARBA" id="ARBA00022801"/>
    </source>
</evidence>
<feature type="transmembrane region" description="Helical" evidence="20">
    <location>
        <begin position="43"/>
        <end position="65"/>
    </location>
</feature>
<evidence type="ECO:0000256" key="10">
    <source>
        <dbReference type="ARBA" id="ARBA00022968"/>
    </source>
</evidence>
<comment type="similarity">
    <text evidence="3">Belongs to the peptidase M1 family.</text>
</comment>
<dbReference type="InterPro" id="IPR014782">
    <property type="entry name" value="Peptidase_M1_dom"/>
</dbReference>
<dbReference type="STRING" id="147828.A0A4S2MFA4"/>
<dbReference type="FunFam" id="1.10.390.10:FF:000016">
    <property type="entry name" value="Glutamyl aminopeptidase"/>
    <property type="match status" value="1"/>
</dbReference>
<dbReference type="InterPro" id="IPR050344">
    <property type="entry name" value="Peptidase_M1_aminopeptidases"/>
</dbReference>
<gene>
    <name evidence="24" type="ORF">CRM22_000383</name>
</gene>
<feature type="domain" description="Peptidase M1 membrane alanine aminopeptidase" evidence="21">
    <location>
        <begin position="349"/>
        <end position="571"/>
    </location>
</feature>
<dbReference type="GO" id="GO:0005737">
    <property type="term" value="C:cytoplasm"/>
    <property type="evidence" value="ECO:0007669"/>
    <property type="project" value="TreeGrafter"/>
</dbReference>
<dbReference type="PRINTS" id="PR00756">
    <property type="entry name" value="ALADIPTASE"/>
</dbReference>
<feature type="domain" description="Aminopeptidase N-like N-terminal" evidence="23">
    <location>
        <begin position="117"/>
        <end position="314"/>
    </location>
</feature>
<evidence type="ECO:0000256" key="2">
    <source>
        <dbReference type="ARBA" id="ARBA00004606"/>
    </source>
</evidence>
<dbReference type="SUPFAM" id="SSF63737">
    <property type="entry name" value="Leukotriene A4 hydrolase N-terminal domain"/>
    <property type="match status" value="1"/>
</dbReference>
<dbReference type="CDD" id="cd09601">
    <property type="entry name" value="M1_APN-Q_like"/>
    <property type="match status" value="1"/>
</dbReference>
<keyword evidence="15" id="KW-0325">Glycoprotein</keyword>
<evidence type="ECO:0000256" key="15">
    <source>
        <dbReference type="ARBA" id="ARBA00023180"/>
    </source>
</evidence>
<dbReference type="InterPro" id="IPR027268">
    <property type="entry name" value="Peptidase_M4/M1_CTD_sf"/>
</dbReference>
<dbReference type="InterPro" id="IPR001930">
    <property type="entry name" value="Peptidase_M1"/>
</dbReference>
<dbReference type="FunFam" id="2.60.40.1910:FF:000006">
    <property type="entry name" value="Aminopeptidase"/>
    <property type="match status" value="1"/>
</dbReference>
<dbReference type="Gene3D" id="2.60.40.1910">
    <property type="match status" value="1"/>
</dbReference>
<comment type="caution">
    <text evidence="24">The sequence shown here is derived from an EMBL/GenBank/DDBJ whole genome shotgun (WGS) entry which is preliminary data.</text>
</comment>
<comment type="cofactor">
    <cofactor evidence="17">
        <name>Zn(2+)</name>
        <dbReference type="ChEBI" id="CHEBI:29105"/>
    </cofactor>
    <text evidence="17">Binds 1 zinc ion per subunit.</text>
</comment>
<keyword evidence="8" id="KW-0378">Hydrolase</keyword>
<sequence length="1027" mass="119112">MSAEEEKLTQKPPSNSVPDGQPQVDVVGSRRVRVRLPGWQVKLLCVIVAILVVLLLVLTGIASYYGAAYQRCEKESENEAIQSDSWDSALEFGDTLDESARKPAAVRNVRLPYDVLPRFYNLRLQVRLHKDDTPRFCFNGSVVIKIYCTSSTDSIFVHAFHNLNVSLDLIKVETLLDDDSEGSNVQIKKITYDNDLQWYHILLQSKLEAGRFYRVTFGQFWSPLQTELKGWYLSSYDEGNVKKHLATSQLQPTDARRVFPCWDEPAFKAQFQVTLIRNKDYHSLSNMGLEKTISLGNNWYADVFYPTVNTSTYVLAFVVSQFAPLSAKDSKGRNFTVWARPDVIHMAQYALETGKKIIHFFENYFEVPYPLQKTDMIAVPDFAAGAMENWGLMIYREPTMLWDPETGTAHSQQKVATVISHEIAHQWFGNLVTLTWWEDLWLNEGFASFAEVIGVHHVHPEWGMDEQTLVENTHKVLINDAMPSSRPIVQNVNYPTEINSIFDVISYSKGASVLRMMESFLGQETFRLGIKKYLSNHKFRNTVEDDLWKSLAEAAKSRGLDLDLKAIMDTWLRQMNYPLVTVEPIGRGLFQFNQSRYLDSAHFTPMKSVSPYNFEWQIPLTYGTPASENWEGNEVIWLKTKSMIHRVDIDPDQWYVFNIKQAGFYRVNYPESNWRRLTQQLIENHTAIPISSRTQIIDDLFCLANRGNVSYQLFLNLTKYLEKEDAFVPWEAARRIFGYLLRMLSMDSAFGNLQAYIRTLVDRELRTVDWETMLETENHMKHLLRGSLAKLACRVGHRLCVTRAKLLYADWMAGNHTNRIPPSLRPTVYCTAIQWGGQLEWQFLHNQLKTVNRDDELSNIRYALPCTRDAWLLNEYITSLLSRQPAEQSEITEAISHVAHNPMGQIILWDHIREEWQQMIFELDKDDKKVVKNTAVLNLLRIFSKRINMIHSIPSPQEIEVYYQFLEAVHIVGMGKTASTKNTKLLFQRHFRDIFKRSESNLNWIQQHRDEIKEWLSKRVTDNSILL</sequence>
<keyword evidence="11 20" id="KW-1133">Transmembrane helix</keyword>
<evidence type="ECO:0000256" key="4">
    <source>
        <dbReference type="ARBA" id="ARBA00022475"/>
    </source>
</evidence>
<evidence type="ECO:0000259" key="22">
    <source>
        <dbReference type="Pfam" id="PF11838"/>
    </source>
</evidence>
<evidence type="ECO:0000256" key="12">
    <source>
        <dbReference type="ARBA" id="ARBA00023049"/>
    </source>
</evidence>
<name>A0A4S2MFA4_OPIFE</name>
<dbReference type="InterPro" id="IPR042097">
    <property type="entry name" value="Aminopeptidase_N-like_N_sf"/>
</dbReference>
<keyword evidence="12" id="KW-0482">Metalloprotease</keyword>
<dbReference type="GO" id="GO:0043171">
    <property type="term" value="P:peptide catabolic process"/>
    <property type="evidence" value="ECO:0007669"/>
    <property type="project" value="TreeGrafter"/>
</dbReference>
<proteinExistence type="inferred from homology"/>
<evidence type="ECO:0000256" key="6">
    <source>
        <dbReference type="ARBA" id="ARBA00022692"/>
    </source>
</evidence>
<dbReference type="Gene3D" id="2.60.40.1730">
    <property type="entry name" value="tricorn interacting facor f3 domain"/>
    <property type="match status" value="1"/>
</dbReference>
<dbReference type="GO" id="GO:0042277">
    <property type="term" value="F:peptide binding"/>
    <property type="evidence" value="ECO:0007669"/>
    <property type="project" value="TreeGrafter"/>
</dbReference>
<evidence type="ECO:0000256" key="5">
    <source>
        <dbReference type="ARBA" id="ARBA00022670"/>
    </source>
</evidence>
<reference evidence="24 25" key="1">
    <citation type="journal article" date="2019" name="BMC Genomics">
        <title>New insights from Opisthorchis felineus genome: update on genomics of the epidemiologically important liver flukes.</title>
        <authorList>
            <person name="Ershov N.I."/>
            <person name="Mordvinov V.A."/>
            <person name="Prokhortchouk E.B."/>
            <person name="Pakharukova M.Y."/>
            <person name="Gunbin K.V."/>
            <person name="Ustyantsev K."/>
            <person name="Genaev M.A."/>
            <person name="Blinov A.G."/>
            <person name="Mazur A."/>
            <person name="Boulygina E."/>
            <person name="Tsygankova S."/>
            <person name="Khrameeva E."/>
            <person name="Chekanov N."/>
            <person name="Fan G."/>
            <person name="Xiao A."/>
            <person name="Zhang H."/>
            <person name="Xu X."/>
            <person name="Yang H."/>
            <person name="Solovyev V."/>
            <person name="Lee S.M."/>
            <person name="Liu X."/>
            <person name="Afonnikov D.A."/>
            <person name="Skryabin K.G."/>
        </authorList>
    </citation>
    <scope>NUCLEOTIDE SEQUENCE [LARGE SCALE GENOMIC DNA]</scope>
    <source>
        <strain evidence="24">AK-0245</strain>
        <tissue evidence="24">Whole organism</tissue>
    </source>
</reference>
<dbReference type="GO" id="GO:0070006">
    <property type="term" value="F:metalloaminopeptidase activity"/>
    <property type="evidence" value="ECO:0007669"/>
    <property type="project" value="TreeGrafter"/>
</dbReference>
<evidence type="ECO:0000256" key="3">
    <source>
        <dbReference type="ARBA" id="ARBA00010136"/>
    </source>
</evidence>
<feature type="domain" description="ERAP1-like C-terminal" evidence="22">
    <location>
        <begin position="654"/>
        <end position="920"/>
    </location>
</feature>
<keyword evidence="25" id="KW-1185">Reference proteome</keyword>
<evidence type="ECO:0000313" key="25">
    <source>
        <dbReference type="Proteomes" id="UP000308267"/>
    </source>
</evidence>
<evidence type="ECO:0000256" key="18">
    <source>
        <dbReference type="PIRSR" id="PIRSR634016-4"/>
    </source>
</evidence>
<dbReference type="Proteomes" id="UP000308267">
    <property type="component" value="Unassembled WGS sequence"/>
</dbReference>